<dbReference type="AlphaFoldDB" id="A0A426WXJ8"/>
<accession>A0A426WXJ8</accession>
<reference evidence="2 3" key="1">
    <citation type="journal article" date="2014" name="Agronomy (Basel)">
        <title>A Draft Genome Sequence for Ensete ventricosum, the Drought-Tolerant Tree Against Hunger.</title>
        <authorList>
            <person name="Harrison J."/>
            <person name="Moore K.A."/>
            <person name="Paszkiewicz K."/>
            <person name="Jones T."/>
            <person name="Grant M."/>
            <person name="Ambacheew D."/>
            <person name="Muzemil S."/>
            <person name="Studholme D.J."/>
        </authorList>
    </citation>
    <scope>NUCLEOTIDE SEQUENCE [LARGE SCALE GENOMIC DNA]</scope>
</reference>
<dbReference type="EMBL" id="AMZH03034239">
    <property type="protein sequence ID" value="RRT32033.1"/>
    <property type="molecule type" value="Genomic_DNA"/>
</dbReference>
<sequence length="130" mass="14763">MPKVTSGKVPPTRPTAREVCASPAREAPKASLKRSVVSPPEHAEEAVRRQKKVKVLTRRHKSRPGEGESRSRSKEAVAEAEERASELREELEKTKRERGEELLRRETLEKELARKMDDELLQAVKDLEST</sequence>
<proteinExistence type="predicted"/>
<feature type="compositionally biased region" description="Basic residues" evidence="1">
    <location>
        <begin position="49"/>
        <end position="62"/>
    </location>
</feature>
<organism evidence="2 3">
    <name type="scientific">Ensete ventricosum</name>
    <name type="common">Abyssinian banana</name>
    <name type="synonym">Musa ensete</name>
    <dbReference type="NCBI Taxonomy" id="4639"/>
    <lineage>
        <taxon>Eukaryota</taxon>
        <taxon>Viridiplantae</taxon>
        <taxon>Streptophyta</taxon>
        <taxon>Embryophyta</taxon>
        <taxon>Tracheophyta</taxon>
        <taxon>Spermatophyta</taxon>
        <taxon>Magnoliopsida</taxon>
        <taxon>Liliopsida</taxon>
        <taxon>Zingiberales</taxon>
        <taxon>Musaceae</taxon>
        <taxon>Ensete</taxon>
    </lineage>
</organism>
<evidence type="ECO:0000313" key="3">
    <source>
        <dbReference type="Proteomes" id="UP000287651"/>
    </source>
</evidence>
<dbReference type="Proteomes" id="UP000287651">
    <property type="component" value="Unassembled WGS sequence"/>
</dbReference>
<feature type="compositionally biased region" description="Basic and acidic residues" evidence="1">
    <location>
        <begin position="63"/>
        <end position="101"/>
    </location>
</feature>
<evidence type="ECO:0000313" key="2">
    <source>
        <dbReference type="EMBL" id="RRT32033.1"/>
    </source>
</evidence>
<evidence type="ECO:0000256" key="1">
    <source>
        <dbReference type="SAM" id="MobiDB-lite"/>
    </source>
</evidence>
<name>A0A426WXJ8_ENSVE</name>
<comment type="caution">
    <text evidence="2">The sequence shown here is derived from an EMBL/GenBank/DDBJ whole genome shotgun (WGS) entry which is preliminary data.</text>
</comment>
<protein>
    <submittedName>
        <fullName evidence="2">Uncharacterized protein</fullName>
    </submittedName>
</protein>
<gene>
    <name evidence="2" type="ORF">B296_00054264</name>
</gene>
<feature type="region of interest" description="Disordered" evidence="1">
    <location>
        <begin position="1"/>
        <end position="101"/>
    </location>
</feature>